<feature type="compositionally biased region" description="Basic and acidic residues" evidence="1">
    <location>
        <begin position="1"/>
        <end position="20"/>
    </location>
</feature>
<keyword evidence="3" id="KW-1185">Reference proteome</keyword>
<accession>A0A6G1F814</accession>
<protein>
    <recommendedName>
        <fullName evidence="4">DUF834 domain-containing protein</fullName>
    </recommendedName>
</protein>
<dbReference type="EMBL" id="SPHZ02000001">
    <property type="protein sequence ID" value="KAF0932993.1"/>
    <property type="molecule type" value="Genomic_DNA"/>
</dbReference>
<comment type="caution">
    <text evidence="2">The sequence shown here is derived from an EMBL/GenBank/DDBJ whole genome shotgun (WGS) entry which is preliminary data.</text>
</comment>
<sequence length="80" mass="8648">MERRGGDDVGSEMAREEVARQRGTVGRRRQRRRWNPDGARPRCSGGEARKGGRRGGAPATIVGVWAGGRVVTTQGSEDEA</sequence>
<name>A0A6G1F814_9ORYZ</name>
<evidence type="ECO:0000256" key="1">
    <source>
        <dbReference type="SAM" id="MobiDB-lite"/>
    </source>
</evidence>
<organism evidence="2 3">
    <name type="scientific">Oryza meyeriana var. granulata</name>
    <dbReference type="NCBI Taxonomy" id="110450"/>
    <lineage>
        <taxon>Eukaryota</taxon>
        <taxon>Viridiplantae</taxon>
        <taxon>Streptophyta</taxon>
        <taxon>Embryophyta</taxon>
        <taxon>Tracheophyta</taxon>
        <taxon>Spermatophyta</taxon>
        <taxon>Magnoliopsida</taxon>
        <taxon>Liliopsida</taxon>
        <taxon>Poales</taxon>
        <taxon>Poaceae</taxon>
        <taxon>BOP clade</taxon>
        <taxon>Oryzoideae</taxon>
        <taxon>Oryzeae</taxon>
        <taxon>Oryzinae</taxon>
        <taxon>Oryza</taxon>
        <taxon>Oryza meyeriana</taxon>
    </lineage>
</organism>
<evidence type="ECO:0000313" key="2">
    <source>
        <dbReference type="EMBL" id="KAF0932993.1"/>
    </source>
</evidence>
<evidence type="ECO:0008006" key="4">
    <source>
        <dbReference type="Google" id="ProtNLM"/>
    </source>
</evidence>
<feature type="region of interest" description="Disordered" evidence="1">
    <location>
        <begin position="1"/>
        <end position="60"/>
    </location>
</feature>
<dbReference type="Proteomes" id="UP000479710">
    <property type="component" value="Unassembled WGS sequence"/>
</dbReference>
<proteinExistence type="predicted"/>
<reference evidence="2 3" key="1">
    <citation type="submission" date="2019-11" db="EMBL/GenBank/DDBJ databases">
        <title>Whole genome sequence of Oryza granulata.</title>
        <authorList>
            <person name="Li W."/>
        </authorList>
    </citation>
    <scope>NUCLEOTIDE SEQUENCE [LARGE SCALE GENOMIC DNA]</scope>
    <source>
        <strain evidence="3">cv. Menghai</strain>
        <tissue evidence="2">Leaf</tissue>
    </source>
</reference>
<dbReference type="AlphaFoldDB" id="A0A6G1F814"/>
<evidence type="ECO:0000313" key="3">
    <source>
        <dbReference type="Proteomes" id="UP000479710"/>
    </source>
</evidence>
<gene>
    <name evidence="2" type="ORF">E2562_013756</name>
</gene>